<dbReference type="PRINTS" id="PR01805">
    <property type="entry name" value="VACJLIPOPROT"/>
</dbReference>
<reference evidence="4 5" key="1">
    <citation type="submission" date="2023-03" db="EMBL/GenBank/DDBJ databases">
        <title>Fodinicurvata sp. CAU 1616 isolated from sea sendiment.</title>
        <authorList>
            <person name="Kim W."/>
        </authorList>
    </citation>
    <scope>NUCLEOTIDE SEQUENCE [LARGE SCALE GENOMIC DNA]</scope>
    <source>
        <strain evidence="4 5">CAU 1616</strain>
    </source>
</reference>
<dbReference type="PANTHER" id="PTHR30035:SF3">
    <property type="entry name" value="INTERMEMBRANE PHOSPHOLIPID TRANSPORT SYSTEM LIPOPROTEIN MLAA"/>
    <property type="match status" value="1"/>
</dbReference>
<dbReference type="EMBL" id="JARHUD010000001">
    <property type="protein sequence ID" value="MDF2094870.1"/>
    <property type="molecule type" value="Genomic_DNA"/>
</dbReference>
<feature type="chain" id="PRO_5045171926" evidence="3">
    <location>
        <begin position="24"/>
        <end position="308"/>
    </location>
</feature>
<dbReference type="Pfam" id="PF04333">
    <property type="entry name" value="MlaA"/>
    <property type="match status" value="1"/>
</dbReference>
<sequence>MVSGRRLLGALGLGACLFVSACATPPGSGGSYSASRSNVEQGETALQSPLLQRAALAQSDLSDEELDDAYDYDEDALFGVSGSDSEDDGDPLETLNRFTFAFNDMLDTLFLRPVAFTYRELVPSGIRDALRNFLRNLSTPVILANDLLQGDGDRALNTSKRFFVNTAFSLGFYDYAGELGLPYQDADFGQTLGTYGAGEGFYLVLPVFGPSSLRDATGRVVDRAFDPLTYLSITHGDETQNFTLPRSIISGVDARARSLDMLDQALADSLDDYTRIRSLWRQAREDQIEKRAPRDAELEFGTSPFPDL</sequence>
<evidence type="ECO:0000256" key="1">
    <source>
        <dbReference type="ARBA" id="ARBA00010634"/>
    </source>
</evidence>
<keyword evidence="4" id="KW-0449">Lipoprotein</keyword>
<evidence type="ECO:0000256" key="3">
    <source>
        <dbReference type="SAM" id="SignalP"/>
    </source>
</evidence>
<name>A0ABT5YJA8_9PROT</name>
<dbReference type="PANTHER" id="PTHR30035">
    <property type="entry name" value="LIPOPROTEIN VACJ-RELATED"/>
    <property type="match status" value="1"/>
</dbReference>
<comment type="caution">
    <text evidence="4">The sequence shown here is derived from an EMBL/GenBank/DDBJ whole genome shotgun (WGS) entry which is preliminary data.</text>
</comment>
<dbReference type="Proteomes" id="UP001215503">
    <property type="component" value="Unassembled WGS sequence"/>
</dbReference>
<dbReference type="InterPro" id="IPR007428">
    <property type="entry name" value="MlaA"/>
</dbReference>
<accession>A0ABT5YJA8</accession>
<organism evidence="4 5">
    <name type="scientific">Aquibaculum arenosum</name>
    <dbReference type="NCBI Taxonomy" id="3032591"/>
    <lineage>
        <taxon>Bacteria</taxon>
        <taxon>Pseudomonadati</taxon>
        <taxon>Pseudomonadota</taxon>
        <taxon>Alphaproteobacteria</taxon>
        <taxon>Rhodospirillales</taxon>
        <taxon>Rhodovibrionaceae</taxon>
        <taxon>Aquibaculum</taxon>
    </lineage>
</organism>
<gene>
    <name evidence="4" type="ORF">P2G67_02635</name>
</gene>
<evidence type="ECO:0000313" key="5">
    <source>
        <dbReference type="Proteomes" id="UP001215503"/>
    </source>
</evidence>
<dbReference type="PROSITE" id="PS51257">
    <property type="entry name" value="PROKAR_LIPOPROTEIN"/>
    <property type="match status" value="1"/>
</dbReference>
<dbReference type="RefSeq" id="WP_275819739.1">
    <property type="nucleotide sequence ID" value="NZ_JARHUD010000001.1"/>
</dbReference>
<keyword evidence="2 3" id="KW-0732">Signal</keyword>
<evidence type="ECO:0000313" key="4">
    <source>
        <dbReference type="EMBL" id="MDF2094870.1"/>
    </source>
</evidence>
<protein>
    <submittedName>
        <fullName evidence="4">VacJ family lipoprotein</fullName>
    </submittedName>
</protein>
<proteinExistence type="inferred from homology"/>
<feature type="signal peptide" evidence="3">
    <location>
        <begin position="1"/>
        <end position="23"/>
    </location>
</feature>
<comment type="similarity">
    <text evidence="1">Belongs to the MlaA family.</text>
</comment>
<evidence type="ECO:0000256" key="2">
    <source>
        <dbReference type="ARBA" id="ARBA00022729"/>
    </source>
</evidence>
<keyword evidence="5" id="KW-1185">Reference proteome</keyword>